<proteinExistence type="predicted"/>
<dbReference type="SUPFAM" id="SSF53613">
    <property type="entry name" value="Ribokinase-like"/>
    <property type="match status" value="1"/>
</dbReference>
<evidence type="ECO:0000313" key="3">
    <source>
        <dbReference type="EMBL" id="SCV01995.1"/>
    </source>
</evidence>
<protein>
    <submittedName>
        <fullName evidence="3">LAMI_0G15082g1_1</fullName>
    </submittedName>
</protein>
<dbReference type="Pfam" id="PF08543">
    <property type="entry name" value="Phos_pyr_kin"/>
    <property type="match status" value="1"/>
</dbReference>
<dbReference type="InterPro" id="IPR004399">
    <property type="entry name" value="HMP/HMP-P_kinase_dom"/>
</dbReference>
<dbReference type="GO" id="GO:0009228">
    <property type="term" value="P:thiamine biosynthetic process"/>
    <property type="evidence" value="ECO:0007669"/>
    <property type="project" value="InterPro"/>
</dbReference>
<dbReference type="InterPro" id="IPR004305">
    <property type="entry name" value="Thiaminase-2/PQQC"/>
</dbReference>
<feature type="domain" description="Thiaminase-2/PQQC" evidence="1">
    <location>
        <begin position="353"/>
        <end position="559"/>
    </location>
</feature>
<name>A0A1G4KC87_9SACH</name>
<feature type="domain" description="Pyridoxamine kinase/Phosphomethylpyrimidine kinase" evidence="2">
    <location>
        <begin position="38"/>
        <end position="291"/>
    </location>
</feature>
<dbReference type="Gene3D" id="3.40.1190.20">
    <property type="match status" value="1"/>
</dbReference>
<dbReference type="PANTHER" id="PTHR20858">
    <property type="entry name" value="PHOSPHOMETHYLPYRIMIDINE KINASE"/>
    <property type="match status" value="1"/>
</dbReference>
<reference evidence="3 4" key="1">
    <citation type="submission" date="2016-03" db="EMBL/GenBank/DDBJ databases">
        <authorList>
            <person name="Devillers H."/>
        </authorList>
    </citation>
    <scope>NUCLEOTIDE SEQUENCE [LARGE SCALE GENOMIC DNA]</scope>
    <source>
        <strain evidence="3">CBS 11717</strain>
    </source>
</reference>
<dbReference type="PANTHER" id="PTHR20858:SF17">
    <property type="entry name" value="HYDROXYMETHYLPYRIMIDINE_PHOSPHOMETHYLPYRIMIDINE KINASE THI20-RELATED"/>
    <property type="match status" value="1"/>
</dbReference>
<dbReference type="Gene3D" id="1.20.910.10">
    <property type="entry name" value="Heme oxygenase-like"/>
    <property type="match status" value="1"/>
</dbReference>
<dbReference type="GO" id="GO:0005829">
    <property type="term" value="C:cytosol"/>
    <property type="evidence" value="ECO:0007669"/>
    <property type="project" value="TreeGrafter"/>
</dbReference>
<accession>A0A1G4KC87</accession>
<evidence type="ECO:0000259" key="1">
    <source>
        <dbReference type="Pfam" id="PF03070"/>
    </source>
</evidence>
<dbReference type="CDD" id="cd19367">
    <property type="entry name" value="TenA_C_ScTHI20-like"/>
    <property type="match status" value="1"/>
</dbReference>
<dbReference type="InterPro" id="IPR027574">
    <property type="entry name" value="Thiaminase_II"/>
</dbReference>
<dbReference type="OrthoDB" id="10028886at2759"/>
<organism evidence="3 4">
    <name type="scientific">Lachancea mirantina</name>
    <dbReference type="NCBI Taxonomy" id="1230905"/>
    <lineage>
        <taxon>Eukaryota</taxon>
        <taxon>Fungi</taxon>
        <taxon>Dikarya</taxon>
        <taxon>Ascomycota</taxon>
        <taxon>Saccharomycotina</taxon>
        <taxon>Saccharomycetes</taxon>
        <taxon>Saccharomycetales</taxon>
        <taxon>Saccharomycetaceae</taxon>
        <taxon>Lachancea</taxon>
    </lineage>
</organism>
<dbReference type="InterPro" id="IPR016084">
    <property type="entry name" value="Haem_Oase-like_multi-hlx"/>
</dbReference>
<dbReference type="EMBL" id="LT598469">
    <property type="protein sequence ID" value="SCV01995.1"/>
    <property type="molecule type" value="Genomic_DNA"/>
</dbReference>
<dbReference type="GO" id="GO:0008902">
    <property type="term" value="F:hydroxymethylpyrimidine kinase activity"/>
    <property type="evidence" value="ECO:0007669"/>
    <property type="project" value="TreeGrafter"/>
</dbReference>
<dbReference type="InterPro" id="IPR013749">
    <property type="entry name" value="PM/HMP-P_kinase-1"/>
</dbReference>
<dbReference type="GO" id="GO:0050334">
    <property type="term" value="F:thiaminase activity"/>
    <property type="evidence" value="ECO:0007669"/>
    <property type="project" value="InterPro"/>
</dbReference>
<sequence>MTTPSQMEEPVLVNAPPPYAGLNHDDKLPTVMTYATSDPSGGAGIEADLKTITAHKCYGLTCIVAITAQTPVGVSKIVKSPKDLVEAILDGNLRDMRVDVIKTGMLTRDATHVLRDRLSKLEESARPQLVVDPVLVATSGAMLAEDDEVIKDICRLTHLSTLVTPNVYESMQIVGKETALNSVQDMIALAKKVQEVTKSKNVLLKGGHCPWTAASGRKYVTDVLVSGSGTHTIYESKFCPSKSTHGTGCTLASAISSNLAHGESLEHAVYGAIQYVHNAIGIGCNVTKSHVTENGPINHVYGIEKPLDEMVNDVCYSAHALNSAAAGTKAVNSNLKAQIRDSGSFFEFLISDPRVKPHWESYINHDFVRQIADGTLPRYKFRFFLEQDYAYLENYAQIHCISASKAPTAEDVDKSVTIIGKIKTEMEKHREKVSGYFGIKDMKHFDQIRKSDALKNYARFFLDVANRGSWEDLCVALSPCLMGYGYALINQEKNITVPEDDIYYAWCQDYLAAWFKEGMEEGKILLDRVCQMTEDWDSLCKIYAAVCELETQFWDSALAYEPEQN</sequence>
<gene>
    <name evidence="3" type="ORF">LAMI_0G15082G</name>
</gene>
<dbReference type="NCBIfam" id="TIGR04306">
    <property type="entry name" value="salvage_TenA"/>
    <property type="match status" value="1"/>
</dbReference>
<dbReference type="Proteomes" id="UP000191024">
    <property type="component" value="Chromosome G"/>
</dbReference>
<dbReference type="STRING" id="1230905.A0A1G4KC87"/>
<evidence type="ECO:0000259" key="2">
    <source>
        <dbReference type="Pfam" id="PF08543"/>
    </source>
</evidence>
<dbReference type="NCBIfam" id="TIGR00097">
    <property type="entry name" value="HMP-P_kinase"/>
    <property type="match status" value="1"/>
</dbReference>
<evidence type="ECO:0000313" key="4">
    <source>
        <dbReference type="Proteomes" id="UP000191024"/>
    </source>
</evidence>
<dbReference type="CDD" id="cd01169">
    <property type="entry name" value="HMPP_kinase"/>
    <property type="match status" value="1"/>
</dbReference>
<dbReference type="Pfam" id="PF03070">
    <property type="entry name" value="TENA_THI-4"/>
    <property type="match status" value="1"/>
</dbReference>
<dbReference type="InterPro" id="IPR029056">
    <property type="entry name" value="Ribokinase-like"/>
</dbReference>
<keyword evidence="4" id="KW-1185">Reference proteome</keyword>
<dbReference type="SUPFAM" id="SSF48613">
    <property type="entry name" value="Heme oxygenase-like"/>
    <property type="match status" value="1"/>
</dbReference>
<dbReference type="FunFam" id="1.20.910.10:FF:000003">
    <property type="entry name" value="Hydroxymethylpyrimidine/phosphomethylpyrimidine kinase THI20"/>
    <property type="match status" value="1"/>
</dbReference>
<dbReference type="AlphaFoldDB" id="A0A1G4KC87"/>
<dbReference type="GO" id="GO:0008972">
    <property type="term" value="F:phosphomethylpyrimidine kinase activity"/>
    <property type="evidence" value="ECO:0007669"/>
    <property type="project" value="InterPro"/>
</dbReference>